<feature type="signal peptide" evidence="2">
    <location>
        <begin position="1"/>
        <end position="28"/>
    </location>
</feature>
<keyword evidence="4" id="KW-1185">Reference proteome</keyword>
<feature type="compositionally biased region" description="Low complexity" evidence="1">
    <location>
        <begin position="50"/>
        <end position="62"/>
    </location>
</feature>
<feature type="compositionally biased region" description="Pro residues" evidence="1">
    <location>
        <begin position="242"/>
        <end position="253"/>
    </location>
</feature>
<dbReference type="PROSITE" id="PS51257">
    <property type="entry name" value="PROKAR_LIPOPROTEIN"/>
    <property type="match status" value="1"/>
</dbReference>
<accession>A0A1H5DVI6</accession>
<feature type="region of interest" description="Disordered" evidence="1">
    <location>
        <begin position="228"/>
        <end position="253"/>
    </location>
</feature>
<sequence>MLVTSRDRRRARPAAAATLFLPMLLMLAGCSNGNEPEVPVVPTSGEPTDGDATGAADDPSASPGSTTGVPELCGDLASAGEIAQILQVPVQGETIRVYNDEFLPDSGRTGRLTCSYGVPEVPEGTTPPPTPPPVPLEIAVSGYTEADIAAGRIESTVDGAQAAGTVVTAQTVAGRDGFLLSDAEDVSFVMADDVRTYVITLRHGMVPAAAEPVVLVNLAAHLLGASATGTPTPVPTGSATAPPTPGETPAASP</sequence>
<name>A0A1H5DVI6_9ACTN</name>
<keyword evidence="2" id="KW-0732">Signal</keyword>
<evidence type="ECO:0000313" key="4">
    <source>
        <dbReference type="Proteomes" id="UP000181980"/>
    </source>
</evidence>
<protein>
    <recommendedName>
        <fullName evidence="5">DUF3558 domain-containing protein</fullName>
    </recommendedName>
</protein>
<feature type="compositionally biased region" description="Low complexity" evidence="1">
    <location>
        <begin position="228"/>
        <end position="241"/>
    </location>
</feature>
<evidence type="ECO:0008006" key="5">
    <source>
        <dbReference type="Google" id="ProtNLM"/>
    </source>
</evidence>
<dbReference type="AlphaFoldDB" id="A0A1H5DVI6"/>
<evidence type="ECO:0000313" key="3">
    <source>
        <dbReference type="EMBL" id="SED82909.1"/>
    </source>
</evidence>
<feature type="chain" id="PRO_5039288338" description="DUF3558 domain-containing protein" evidence="2">
    <location>
        <begin position="29"/>
        <end position="253"/>
    </location>
</feature>
<proteinExistence type="predicted"/>
<gene>
    <name evidence="3" type="ORF">SAMN04488561_0535</name>
</gene>
<organism evidence="3 4">
    <name type="scientific">Jiangella alba</name>
    <dbReference type="NCBI Taxonomy" id="561176"/>
    <lineage>
        <taxon>Bacteria</taxon>
        <taxon>Bacillati</taxon>
        <taxon>Actinomycetota</taxon>
        <taxon>Actinomycetes</taxon>
        <taxon>Jiangellales</taxon>
        <taxon>Jiangellaceae</taxon>
        <taxon>Jiangella</taxon>
    </lineage>
</organism>
<feature type="region of interest" description="Disordered" evidence="1">
    <location>
        <begin position="36"/>
        <end position="70"/>
    </location>
</feature>
<evidence type="ECO:0000256" key="2">
    <source>
        <dbReference type="SAM" id="SignalP"/>
    </source>
</evidence>
<reference evidence="4" key="1">
    <citation type="submission" date="2016-10" db="EMBL/GenBank/DDBJ databases">
        <authorList>
            <person name="Varghese N."/>
            <person name="Submissions S."/>
        </authorList>
    </citation>
    <scope>NUCLEOTIDE SEQUENCE [LARGE SCALE GENOMIC DNA]</scope>
    <source>
        <strain evidence="4">DSM 45237</strain>
    </source>
</reference>
<dbReference type="EMBL" id="FNUC01000002">
    <property type="protein sequence ID" value="SED82909.1"/>
    <property type="molecule type" value="Genomic_DNA"/>
</dbReference>
<dbReference type="Proteomes" id="UP000181980">
    <property type="component" value="Unassembled WGS sequence"/>
</dbReference>
<evidence type="ECO:0000256" key="1">
    <source>
        <dbReference type="SAM" id="MobiDB-lite"/>
    </source>
</evidence>